<dbReference type="GeneID" id="61925241"/>
<dbReference type="Proteomes" id="UP001203972">
    <property type="component" value="Unassembled WGS sequence"/>
</dbReference>
<protein>
    <submittedName>
        <fullName evidence="1">Uncharacterized protein</fullName>
    </submittedName>
</protein>
<sequence>MHRKVMDLQITGLEEQDVVQAAAVKFPGKYIEMGESDLYLPDIEKGSLTIEGIDHPVFASTHYAYEDKLVNGNKTRYKIPLTTVLVKKDKYEVIYDSYGKYYVAYKEEEKIHFVPYEDFYELLKPLIHMNEEKNEQAT</sequence>
<evidence type="ECO:0000313" key="1">
    <source>
        <dbReference type="EMBL" id="MCR0231619.1"/>
    </source>
</evidence>
<organism evidence="1 2">
    <name type="scientific">Clostridium innocuum</name>
    <dbReference type="NCBI Taxonomy" id="1522"/>
    <lineage>
        <taxon>Bacteria</taxon>
        <taxon>Bacillati</taxon>
        <taxon>Bacillota</taxon>
        <taxon>Clostridia</taxon>
        <taxon>Eubacteriales</taxon>
        <taxon>Clostridiaceae</taxon>
        <taxon>Clostridium</taxon>
    </lineage>
</organism>
<accession>A0AAP2UJS9</accession>
<dbReference type="EMBL" id="JAKTMA010000003">
    <property type="protein sequence ID" value="MCR0231619.1"/>
    <property type="molecule type" value="Genomic_DNA"/>
</dbReference>
<evidence type="ECO:0000313" key="2">
    <source>
        <dbReference type="Proteomes" id="UP001203972"/>
    </source>
</evidence>
<comment type="caution">
    <text evidence="1">The sequence shown here is derived from an EMBL/GenBank/DDBJ whole genome shotgun (WGS) entry which is preliminary data.</text>
</comment>
<proteinExistence type="predicted"/>
<name>A0AAP2UJS9_CLOIN</name>
<reference evidence="1" key="1">
    <citation type="journal article" date="2022" name="Clin. Infect. Dis.">
        <title>Association between Clostridium innocuum and antibiotic-associated diarrhea in adults and children: A cross-sectional study and comparative genomics analysis.</title>
        <authorList>
            <person name="Cherny K.E."/>
            <person name="Muscat E.B."/>
            <person name="Balaji A."/>
            <person name="Mukherjee J."/>
            <person name="Ozer E.A."/>
            <person name="Angarone M.P."/>
            <person name="Hauser A.R."/>
            <person name="Sichel J.S."/>
            <person name="Amponsah E."/>
            <person name="Kociolek L.K."/>
        </authorList>
    </citation>
    <scope>NUCLEOTIDE SEQUENCE</scope>
    <source>
        <strain evidence="1">NU1-AC-029v</strain>
    </source>
</reference>
<dbReference type="RefSeq" id="WP_224727245.1">
    <property type="nucleotide sequence ID" value="NZ_BAAACC010000019.1"/>
</dbReference>
<gene>
    <name evidence="1" type="ORF">MKC95_02410</name>
</gene>
<dbReference type="AlphaFoldDB" id="A0AAP2UJS9"/>